<dbReference type="InterPro" id="IPR051172">
    <property type="entry name" value="Chlamydia_OmcB"/>
</dbReference>
<evidence type="ECO:0000259" key="2">
    <source>
        <dbReference type="Pfam" id="PF01345"/>
    </source>
</evidence>
<dbReference type="Gene3D" id="2.60.40.10">
    <property type="entry name" value="Immunoglobulins"/>
    <property type="match status" value="1"/>
</dbReference>
<feature type="region of interest" description="Disordered" evidence="1">
    <location>
        <begin position="857"/>
        <end position="890"/>
    </location>
</feature>
<feature type="domain" description="DUF7507" evidence="3">
    <location>
        <begin position="610"/>
        <end position="731"/>
    </location>
</feature>
<gene>
    <name evidence="4" type="ORF">MUY34_06205</name>
</gene>
<feature type="region of interest" description="Disordered" evidence="1">
    <location>
        <begin position="146"/>
        <end position="179"/>
    </location>
</feature>
<feature type="domain" description="DUF7507" evidence="3">
    <location>
        <begin position="181"/>
        <end position="302"/>
    </location>
</feature>
<dbReference type="Proteomes" id="UP001203687">
    <property type="component" value="Unassembled WGS sequence"/>
</dbReference>
<dbReference type="InterPro" id="IPR013783">
    <property type="entry name" value="Ig-like_fold"/>
</dbReference>
<feature type="domain" description="DUF7507" evidence="3">
    <location>
        <begin position="467"/>
        <end position="588"/>
    </location>
</feature>
<feature type="compositionally biased region" description="Acidic residues" evidence="1">
    <location>
        <begin position="445"/>
        <end position="460"/>
    </location>
</feature>
<feature type="non-terminal residue" evidence="4">
    <location>
        <position position="1"/>
    </location>
</feature>
<dbReference type="RefSeq" id="WP_248412378.1">
    <property type="nucleotide sequence ID" value="NZ_JALPQF010000004.1"/>
</dbReference>
<evidence type="ECO:0000313" key="4">
    <source>
        <dbReference type="EMBL" id="MCK8480206.1"/>
    </source>
</evidence>
<evidence type="ECO:0000313" key="5">
    <source>
        <dbReference type="Proteomes" id="UP001203687"/>
    </source>
</evidence>
<dbReference type="NCBIfam" id="TIGR01451">
    <property type="entry name" value="B_ant_repeat"/>
    <property type="match status" value="7"/>
</dbReference>
<feature type="region of interest" description="Disordered" evidence="1">
    <location>
        <begin position="432"/>
        <end position="462"/>
    </location>
</feature>
<dbReference type="InterPro" id="IPR026341">
    <property type="entry name" value="T9SS_type_B"/>
</dbReference>
<feature type="compositionally biased region" description="Acidic residues" evidence="1">
    <location>
        <begin position="159"/>
        <end position="174"/>
    </location>
</feature>
<feature type="domain" description="DUF7507" evidence="3">
    <location>
        <begin position="325"/>
        <end position="445"/>
    </location>
</feature>
<feature type="compositionally biased region" description="Acidic residues" evidence="1">
    <location>
        <begin position="872"/>
        <end position="887"/>
    </location>
</feature>
<evidence type="ECO:0000259" key="3">
    <source>
        <dbReference type="Pfam" id="PF24346"/>
    </source>
</evidence>
<sequence length="1109" mass="115528">QAVAEGNDPDGNTITDDSDDPTDTTSDDDPTDTIIPQNPELSITKTSSLDLGADGVVSVGDIITYTYTVTNTGDVTLFDVTVTENAANFTGTGTLPAPVYVSGGADIDLEADLEDLAVGTDTIVYTATYAITQDDIDAGIVTNQAVAEGNDPDGNTITDDSDDPTDTTSDDDPTDTIIPQNPELSIIKTSSLDLGADGILNQGDIITYTYTVTNTGDVTLFDVTVTENAANFTGTGTLPTPVYVSGGADIDLEADLEDLAVGTDTIVYTATYAITQDDINAGIVTNQAVAEGNDPDGNTITDDSDDPTDTTSDDDPTDTILPNNAELSIIKTSSLDLGADGVVSVGDIITYTYTVTNTGDVTMFDVTVTENAANFTGTGTLPTPVYVSGGADIDLEADLEDLAVGTDTIVYTATYAITQDDIDAGIVTNQAVAEGNDPGGNTITDDSDDPTDTTSDDDPTDTIIPQNPELSIIKTSSLDLGADGVVSVGDIITYTYTVTNTGDVTLFDVTVTENAANFTGTGTLPTPVYVSGGADIDLEADLEDLAVGTDTIVYTATYAITQDDIDAGIVTNQAVAEGNDPDGNTITDDSDDPTDTTSDDDPTDTIIPQNPELSITKTSSVDLGADGILNEGDIITYTYTVTNTGDVTMFDVTVTENAANFTGTGTLPAPVYVSGGADIDLEADLEDLAVGTDTIVYTATYAITQEDLDAGFVTNQATAEGNDPDGNTITDDSDDPTDTTSDDDPTVTTLTQTPSLDVVKVADILDNGDGVVGVGDVITYTISVTNSGNVTLDNITIVDTFTDANGIPLTLDSGPTYVSSDQGSAEGDLLVGETATYTATYTITQMDVDAGGVINSVVANGNGPDGTGTTDTSDDGDDTDGNTEDDPTVTLTDSDFDLSVTKEVDITQPLIGDEVTFTITVANEGFVTATGVIVEDVIPSGYTFVSAIATAGTYSDFDSEWTVGQLDPGQVEVLSITVEVLGFGDYLNTATITAFSGGNDQDDNNNSDSIGVTPICLTIYNEFSPNGDGVNEFFVIDCIETFPNNRLEIYNRWGNIVYETKGYRNDWNGISNGRAVLSEGDELPVGTYYYVIDLGDGSEPRVGWLYINR</sequence>
<feature type="compositionally biased region" description="Acidic residues" evidence="1">
    <location>
        <begin position="302"/>
        <end position="317"/>
    </location>
</feature>
<keyword evidence="5" id="KW-1185">Reference proteome</keyword>
<feature type="region of interest" description="Disordered" evidence="1">
    <location>
        <begin position="575"/>
        <end position="610"/>
    </location>
</feature>
<name>A0ABT0H777_9FLAO</name>
<reference evidence="4" key="1">
    <citation type="submission" date="2022-04" db="EMBL/GenBank/DDBJ databases">
        <authorList>
            <person name="Ren T."/>
        </authorList>
    </citation>
    <scope>NUCLEOTIDE SEQUENCE</scope>
    <source>
        <strain evidence="4">F63249</strain>
    </source>
</reference>
<evidence type="ECO:0000256" key="1">
    <source>
        <dbReference type="SAM" id="MobiDB-lite"/>
    </source>
</evidence>
<feature type="region of interest" description="Disordered" evidence="1">
    <location>
        <begin position="289"/>
        <end position="321"/>
    </location>
</feature>
<feature type="domain" description="DUF11" evidence="2">
    <location>
        <begin position="897"/>
        <end position="1010"/>
    </location>
</feature>
<feature type="region of interest" description="Disordered" evidence="1">
    <location>
        <begin position="1"/>
        <end position="38"/>
    </location>
</feature>
<dbReference type="PANTHER" id="PTHR34819">
    <property type="entry name" value="LARGE CYSTEINE-RICH PERIPLASMIC PROTEIN OMCB"/>
    <property type="match status" value="1"/>
</dbReference>
<dbReference type="InterPro" id="IPR001434">
    <property type="entry name" value="OmcB-like_DUF11"/>
</dbReference>
<dbReference type="PANTHER" id="PTHR34819:SF3">
    <property type="entry name" value="CELL SURFACE PROTEIN"/>
    <property type="match status" value="1"/>
</dbReference>
<dbReference type="Pfam" id="PF24346">
    <property type="entry name" value="DUF7507"/>
    <property type="match status" value="6"/>
</dbReference>
<feature type="domain" description="DUF7507" evidence="3">
    <location>
        <begin position="38"/>
        <end position="159"/>
    </location>
</feature>
<feature type="compositionally biased region" description="Acidic residues" evidence="1">
    <location>
        <begin position="731"/>
        <end position="745"/>
    </location>
</feature>
<dbReference type="Pfam" id="PF01345">
    <property type="entry name" value="DUF11"/>
    <property type="match status" value="1"/>
</dbReference>
<protein>
    <submittedName>
        <fullName evidence="4">Gliding motility-associated C-terminal domain-containing protein</fullName>
    </submittedName>
</protein>
<feature type="domain" description="DUF7507" evidence="3">
    <location>
        <begin position="753"/>
        <end position="871"/>
    </location>
</feature>
<dbReference type="NCBIfam" id="TIGR04131">
    <property type="entry name" value="Bac_Flav_CTERM"/>
    <property type="match status" value="1"/>
</dbReference>
<dbReference type="Pfam" id="PF13585">
    <property type="entry name" value="CHU_C"/>
    <property type="match status" value="1"/>
</dbReference>
<comment type="caution">
    <text evidence="4">The sequence shown here is derived from an EMBL/GenBank/DDBJ whole genome shotgun (WGS) entry which is preliminary data.</text>
</comment>
<dbReference type="InterPro" id="IPR055354">
    <property type="entry name" value="DUF7507"/>
</dbReference>
<organism evidence="4 5">
    <name type="scientific">Psychroserpens algicola</name>
    <dbReference type="NCBI Taxonomy" id="1719034"/>
    <lineage>
        <taxon>Bacteria</taxon>
        <taxon>Pseudomonadati</taxon>
        <taxon>Bacteroidota</taxon>
        <taxon>Flavobacteriia</taxon>
        <taxon>Flavobacteriales</taxon>
        <taxon>Flavobacteriaceae</taxon>
        <taxon>Psychroserpens</taxon>
    </lineage>
</organism>
<feature type="region of interest" description="Disordered" evidence="1">
    <location>
        <begin position="716"/>
        <end position="750"/>
    </location>
</feature>
<dbReference type="InterPro" id="IPR047589">
    <property type="entry name" value="DUF11_rpt"/>
</dbReference>
<feature type="compositionally biased region" description="Acidic residues" evidence="1">
    <location>
        <begin position="16"/>
        <end position="31"/>
    </location>
</feature>
<proteinExistence type="predicted"/>
<dbReference type="EMBL" id="JALPQF010000004">
    <property type="protein sequence ID" value="MCK8480206.1"/>
    <property type="molecule type" value="Genomic_DNA"/>
</dbReference>
<accession>A0ABT0H777</accession>
<feature type="compositionally biased region" description="Acidic residues" evidence="1">
    <location>
        <begin position="588"/>
        <end position="603"/>
    </location>
</feature>